<dbReference type="AlphaFoldDB" id="A0A2V5LEM9"/>
<comment type="caution">
    <text evidence="1">The sequence shown here is derived from an EMBL/GenBank/DDBJ whole genome shotgun (WGS) entry which is preliminary data.</text>
</comment>
<evidence type="ECO:0000313" key="1">
    <source>
        <dbReference type="EMBL" id="PYI64730.1"/>
    </source>
</evidence>
<proteinExistence type="predicted"/>
<keyword evidence="2" id="KW-1185">Reference proteome</keyword>
<feature type="non-terminal residue" evidence="1">
    <location>
        <position position="85"/>
    </location>
</feature>
<accession>A0A2V5LEM9</accession>
<sequence>MWRDSGTAVGNLLKLFVVCAVAGVLVAALLVPAGAVATAAVSGTNSFLDTNPGTLKLNSPAQATTVLASDGSTIARFYEQDRQAV</sequence>
<name>A0A2V5LEM9_9MICC</name>
<reference evidence="1 2" key="1">
    <citation type="submission" date="2018-05" db="EMBL/GenBank/DDBJ databases">
        <title>Genetic diversity of glacier-inhabiting Cryobacterium bacteria in China and description of Cryobacterium mengkeensis sp. nov. and Arthrobacter glacialis sp. nov.</title>
        <authorList>
            <person name="Liu Q."/>
            <person name="Xin Y.-H."/>
        </authorList>
    </citation>
    <scope>NUCLEOTIDE SEQUENCE [LARGE SCALE GENOMIC DNA]</scope>
    <source>
        <strain evidence="1 2">LI2</strain>
    </source>
</reference>
<organism evidence="1 2">
    <name type="scientific">Arthrobacter livingstonensis</name>
    <dbReference type="NCBI Taxonomy" id="670078"/>
    <lineage>
        <taxon>Bacteria</taxon>
        <taxon>Bacillati</taxon>
        <taxon>Actinomycetota</taxon>
        <taxon>Actinomycetes</taxon>
        <taxon>Micrococcales</taxon>
        <taxon>Micrococcaceae</taxon>
        <taxon>Arthrobacter</taxon>
    </lineage>
</organism>
<gene>
    <name evidence="1" type="ORF">CVV68_21165</name>
</gene>
<dbReference type="Proteomes" id="UP000247832">
    <property type="component" value="Unassembled WGS sequence"/>
</dbReference>
<evidence type="ECO:0000313" key="2">
    <source>
        <dbReference type="Proteomes" id="UP000247832"/>
    </source>
</evidence>
<dbReference type="GO" id="GO:0016740">
    <property type="term" value="F:transferase activity"/>
    <property type="evidence" value="ECO:0007669"/>
    <property type="project" value="UniProtKB-KW"/>
</dbReference>
<dbReference type="EMBL" id="QJVD01000041">
    <property type="protein sequence ID" value="PYI64730.1"/>
    <property type="molecule type" value="Genomic_DNA"/>
</dbReference>
<protein>
    <submittedName>
        <fullName evidence="1">Glycosyl transferase</fullName>
    </submittedName>
</protein>
<keyword evidence="1" id="KW-0808">Transferase</keyword>